<reference evidence="5" key="1">
    <citation type="submission" date="2022-05" db="EMBL/GenBank/DDBJ databases">
        <title>Draft genome sequence of Clostridium tertium strain CP3 isolated from Peru.</title>
        <authorList>
            <person name="Hurtado R."/>
            <person name="Lima L."/>
            <person name="Sousa T."/>
            <person name="Jaiswal A.K."/>
            <person name="Tiwari S."/>
            <person name="Maturrano L."/>
            <person name="Brenig B."/>
            <person name="Azevedo V."/>
        </authorList>
    </citation>
    <scope>NUCLEOTIDE SEQUENCE</scope>
    <source>
        <strain evidence="5">CP3</strain>
    </source>
</reference>
<dbReference type="GO" id="GO:0042956">
    <property type="term" value="P:maltodextrin transmembrane transport"/>
    <property type="evidence" value="ECO:0007669"/>
    <property type="project" value="TreeGrafter"/>
</dbReference>
<dbReference type="PANTHER" id="PTHR30061">
    <property type="entry name" value="MALTOSE-BINDING PERIPLASMIC PROTEIN"/>
    <property type="match status" value="1"/>
</dbReference>
<dbReference type="InterPro" id="IPR006059">
    <property type="entry name" value="SBP"/>
</dbReference>
<feature type="transmembrane region" description="Helical" evidence="4">
    <location>
        <begin position="7"/>
        <end position="25"/>
    </location>
</feature>
<organism evidence="5 6">
    <name type="scientific">Clostridium tertium</name>
    <dbReference type="NCBI Taxonomy" id="1559"/>
    <lineage>
        <taxon>Bacteria</taxon>
        <taxon>Bacillati</taxon>
        <taxon>Bacillota</taxon>
        <taxon>Clostridia</taxon>
        <taxon>Eubacteriales</taxon>
        <taxon>Clostridiaceae</taxon>
        <taxon>Clostridium</taxon>
    </lineage>
</organism>
<keyword evidence="4" id="KW-1133">Transmembrane helix</keyword>
<dbReference type="SUPFAM" id="SSF53850">
    <property type="entry name" value="Periplasmic binding protein-like II"/>
    <property type="match status" value="1"/>
</dbReference>
<evidence type="ECO:0000313" key="5">
    <source>
        <dbReference type="EMBL" id="MDC4242217.1"/>
    </source>
</evidence>
<comment type="caution">
    <text evidence="5">The sequence shown here is derived from an EMBL/GenBank/DDBJ whole genome shotgun (WGS) entry which is preliminary data.</text>
</comment>
<dbReference type="Gene3D" id="3.40.190.10">
    <property type="entry name" value="Periplasmic binding protein-like II"/>
    <property type="match status" value="1"/>
</dbReference>
<keyword evidence="2" id="KW-0813">Transport</keyword>
<dbReference type="PANTHER" id="PTHR30061:SF50">
    <property type="entry name" value="MALTOSE_MALTODEXTRIN-BINDING PERIPLASMIC PROTEIN"/>
    <property type="match status" value="1"/>
</dbReference>
<dbReference type="GO" id="GO:0015768">
    <property type="term" value="P:maltose transport"/>
    <property type="evidence" value="ECO:0007669"/>
    <property type="project" value="TreeGrafter"/>
</dbReference>
<sequence length="370" mass="42980">MKIRRKLSIYLIIIIFTVLLVNTLVTNTNDHIIKGNINIWVEDKYYSYFTSTAKEFEKNNKKVSIKVVSVKQEDYLYKILNTVPNELPSIVHLNFKELNSVIDKIEFTNENKQIIETYNKNFNNSRLEEVQIKDNYYAVPFTSNPIALYLRSDILKKFGYKAEDINSWERLIEIGKDIYTKSNGDINIFSSQDKENIRLLLAAQLVDYEEKSYENNQINDIINSIYNESFINDSNYICRIASIDFYKDLINNSIDGIWECKNPPSLNIGENKFYDIGGENLVALNIENNKEAIKSFISYASTNKELLSKEMLECNFVPSSLYSLRTKNINKEGTKVQGSSPFLILSNIVEKAPEIKSYDKFNEIIYNVYN</sequence>
<evidence type="ECO:0000256" key="4">
    <source>
        <dbReference type="SAM" id="Phobius"/>
    </source>
</evidence>
<dbReference type="EMBL" id="JAMRYU010000026">
    <property type="protein sequence ID" value="MDC4242217.1"/>
    <property type="molecule type" value="Genomic_DNA"/>
</dbReference>
<proteinExistence type="inferred from homology"/>
<dbReference type="GO" id="GO:1901982">
    <property type="term" value="F:maltose binding"/>
    <property type="evidence" value="ECO:0007669"/>
    <property type="project" value="TreeGrafter"/>
</dbReference>
<dbReference type="Pfam" id="PF13416">
    <property type="entry name" value="SBP_bac_8"/>
    <property type="match status" value="1"/>
</dbReference>
<comment type="similarity">
    <text evidence="1">Belongs to the bacterial solute-binding protein 1 family.</text>
</comment>
<evidence type="ECO:0000256" key="2">
    <source>
        <dbReference type="ARBA" id="ARBA00022448"/>
    </source>
</evidence>
<keyword evidence="6" id="KW-1185">Reference proteome</keyword>
<name>A0A9X3XS00_9CLOT</name>
<keyword evidence="4" id="KW-0472">Membrane</keyword>
<keyword evidence="4" id="KW-0812">Transmembrane</keyword>
<evidence type="ECO:0000256" key="3">
    <source>
        <dbReference type="ARBA" id="ARBA00022729"/>
    </source>
</evidence>
<protein>
    <submittedName>
        <fullName evidence="5">ABC transporter substrate-binding protein</fullName>
    </submittedName>
</protein>
<gene>
    <name evidence="5" type="ORF">NE398_18970</name>
</gene>
<keyword evidence="3" id="KW-0732">Signal</keyword>
<evidence type="ECO:0000256" key="1">
    <source>
        <dbReference type="ARBA" id="ARBA00008520"/>
    </source>
</evidence>
<evidence type="ECO:0000313" key="6">
    <source>
        <dbReference type="Proteomes" id="UP001141183"/>
    </source>
</evidence>
<dbReference type="RefSeq" id="WP_008676538.1">
    <property type="nucleotide sequence ID" value="NZ_CABKOG010000003.1"/>
</dbReference>
<accession>A0A9X3XS00</accession>
<dbReference type="GO" id="GO:0055052">
    <property type="term" value="C:ATP-binding cassette (ABC) transporter complex, substrate-binding subunit-containing"/>
    <property type="evidence" value="ECO:0007669"/>
    <property type="project" value="TreeGrafter"/>
</dbReference>
<dbReference type="Proteomes" id="UP001141183">
    <property type="component" value="Unassembled WGS sequence"/>
</dbReference>
<dbReference type="AlphaFoldDB" id="A0A9X3XS00"/>